<protein>
    <submittedName>
        <fullName evidence="3">ABC transporter family substrate-binding protein</fullName>
    </submittedName>
</protein>
<dbReference type="EMBL" id="CP070496">
    <property type="protein sequence ID" value="QSB04705.1"/>
    <property type="molecule type" value="Genomic_DNA"/>
</dbReference>
<evidence type="ECO:0000313" key="4">
    <source>
        <dbReference type="Proteomes" id="UP000662939"/>
    </source>
</evidence>
<name>A0A895XNR2_9ACTN</name>
<dbReference type="RefSeq" id="WP_213170702.1">
    <property type="nucleotide sequence ID" value="NZ_CP070496.1"/>
</dbReference>
<keyword evidence="1" id="KW-0732">Signal</keyword>
<dbReference type="SUPFAM" id="SSF53850">
    <property type="entry name" value="Periplasmic binding protein-like II"/>
    <property type="match status" value="1"/>
</dbReference>
<dbReference type="GO" id="GO:1904680">
    <property type="term" value="F:peptide transmembrane transporter activity"/>
    <property type="evidence" value="ECO:0007669"/>
    <property type="project" value="TreeGrafter"/>
</dbReference>
<proteinExistence type="predicted"/>
<dbReference type="Gene3D" id="3.10.105.10">
    <property type="entry name" value="Dipeptide-binding Protein, Domain 3"/>
    <property type="match status" value="1"/>
</dbReference>
<dbReference type="AlphaFoldDB" id="A0A895XNR2"/>
<dbReference type="Proteomes" id="UP000662939">
    <property type="component" value="Chromosome"/>
</dbReference>
<dbReference type="InterPro" id="IPR000914">
    <property type="entry name" value="SBP_5_dom"/>
</dbReference>
<gene>
    <name evidence="3" type="ORF">JQS30_13135</name>
</gene>
<evidence type="ECO:0000256" key="1">
    <source>
        <dbReference type="SAM" id="SignalP"/>
    </source>
</evidence>
<dbReference type="PANTHER" id="PTHR30290:SF65">
    <property type="entry name" value="MONOACYL PHOSPHATIDYLINOSITOL TETRAMANNOSIDE-BINDING PROTEIN LPQW-RELATED"/>
    <property type="match status" value="1"/>
</dbReference>
<accession>A0A895XNR2</accession>
<feature type="chain" id="PRO_5034099265" evidence="1">
    <location>
        <begin position="32"/>
        <end position="580"/>
    </location>
</feature>
<keyword evidence="4" id="KW-1185">Reference proteome</keyword>
<evidence type="ECO:0000313" key="3">
    <source>
        <dbReference type="EMBL" id="QSB04705.1"/>
    </source>
</evidence>
<dbReference type="PANTHER" id="PTHR30290">
    <property type="entry name" value="PERIPLASMIC BINDING COMPONENT OF ABC TRANSPORTER"/>
    <property type="match status" value="1"/>
</dbReference>
<dbReference type="KEGG" id="nav:JQS30_13135"/>
<dbReference type="GO" id="GO:0015833">
    <property type="term" value="P:peptide transport"/>
    <property type="evidence" value="ECO:0007669"/>
    <property type="project" value="TreeGrafter"/>
</dbReference>
<dbReference type="InterPro" id="IPR039424">
    <property type="entry name" value="SBP_5"/>
</dbReference>
<feature type="signal peptide" evidence="1">
    <location>
        <begin position="1"/>
        <end position="31"/>
    </location>
</feature>
<dbReference type="PROSITE" id="PS51257">
    <property type="entry name" value="PROKAR_LIPOPROTEIN"/>
    <property type="match status" value="1"/>
</dbReference>
<feature type="domain" description="Solute-binding protein family 5" evidence="2">
    <location>
        <begin position="103"/>
        <end position="496"/>
    </location>
</feature>
<sequence>MKKSVFGLVSATSLALVLTACGGGSATPAGAGFEDCEDNPVTCNEGERRDGGEINWAIDSGWEGWSLVSTESSSVYTRQAILATLPSVGEFNQAGDFVYNDGLLAEEPQMLSDDPLQVEYTLNPEATWGDGTNVNVDDFIWNWYARSGDQDLCEGCVPPATSYGANVDSIDEGDNEQTIIVTYRDGFLTPEWMMQEVLSHPAHIAEAEGFDWQNDASAMEESVNHFVSTVPTWTAGPYKITDAAVSDYVILEPNQEWAGSIQPTLDKITLQRIESVESIITELRNGSIDGASPSAVDPDMLEQLQGTQGINYRVSAGPAWNHIDMNMNNEFLSDDALREAIFTAIDVEAMLDRGHRLVMEDLERKLSHIFRNDNDYFEDYLSDTAQGTGDLEAARSILEEAGYSFDNNDALLSPDGEPVELEFRFGGDNSINVTYGELLQQQLGDLGINIQLNQIATGELGDVLSGQNYDMVYFGWTGSPTFAQNAHQYWHSQSGSNYGGLDDEVLDSLAEEVMETTDMDQAAQLANAALEQAVTNHYVLPITDTPVIIMANDELVNVRDNWATQSRAMYNMAEWGLAAQ</sequence>
<dbReference type="Pfam" id="PF00496">
    <property type="entry name" value="SBP_bac_5"/>
    <property type="match status" value="1"/>
</dbReference>
<reference evidence="3" key="1">
    <citation type="submission" date="2021-02" db="EMBL/GenBank/DDBJ databases">
        <title>Natronoglycomyces albus gen. nov., sp. nov, a haloalkaliphilic actinobacterium from a soda solonchak soil.</title>
        <authorList>
            <person name="Sorokin D.Y."/>
            <person name="Khijniak T.V."/>
            <person name="Zakharycheva A.P."/>
            <person name="Boueva O.V."/>
            <person name="Ariskina E.V."/>
            <person name="Hahnke R.L."/>
            <person name="Bunk B."/>
            <person name="Sproer C."/>
            <person name="Schumann P."/>
            <person name="Evtushenko L.I."/>
            <person name="Kublanov I.V."/>
        </authorList>
    </citation>
    <scope>NUCLEOTIDE SEQUENCE</scope>
    <source>
        <strain evidence="3">DSM 106290</strain>
    </source>
</reference>
<evidence type="ECO:0000259" key="2">
    <source>
        <dbReference type="Pfam" id="PF00496"/>
    </source>
</evidence>
<dbReference type="CDD" id="cd08501">
    <property type="entry name" value="PBP2_Lpqw"/>
    <property type="match status" value="1"/>
</dbReference>
<dbReference type="Gene3D" id="3.40.190.10">
    <property type="entry name" value="Periplasmic binding protein-like II"/>
    <property type="match status" value="1"/>
</dbReference>
<organism evidence="3 4">
    <name type="scientific">Natronoglycomyces albus</name>
    <dbReference type="NCBI Taxonomy" id="2811108"/>
    <lineage>
        <taxon>Bacteria</taxon>
        <taxon>Bacillati</taxon>
        <taxon>Actinomycetota</taxon>
        <taxon>Actinomycetes</taxon>
        <taxon>Glycomycetales</taxon>
        <taxon>Glycomycetaceae</taxon>
        <taxon>Natronoglycomyces</taxon>
    </lineage>
</organism>